<comment type="caution">
    <text evidence="1">The sequence shown here is derived from an EMBL/GenBank/DDBJ whole genome shotgun (WGS) entry which is preliminary data.</text>
</comment>
<dbReference type="Proteomes" id="UP000236286">
    <property type="component" value="Unassembled WGS sequence"/>
</dbReference>
<proteinExistence type="predicted"/>
<sequence>MLAVGEFGRARAIKVCAEAKPTIDQLYAKGGNHPMRNAIALAFASAIALVSVNASAATWPTSVVGVWHGYANTSDVVFTLITQKPTGKCPIVFGALTDNTYKTTGTLTGFYCPGSGRIVLLRKDGAGHVFQSFRGNLGQSSGNMTTLLTGRFVNYGQQAAFVEWPFSVEK</sequence>
<gene>
    <name evidence="1" type="ORF">CR492_00070</name>
</gene>
<dbReference type="EMBL" id="PDZR01000001">
    <property type="protein sequence ID" value="PNG27390.1"/>
    <property type="molecule type" value="Genomic_DNA"/>
</dbReference>
<accession>A0A2J7TKU3</accession>
<evidence type="ECO:0000313" key="2">
    <source>
        <dbReference type="Proteomes" id="UP000236286"/>
    </source>
</evidence>
<organism evidence="1 2">
    <name type="scientific">Methylocella silvestris</name>
    <dbReference type="NCBI Taxonomy" id="199596"/>
    <lineage>
        <taxon>Bacteria</taxon>
        <taxon>Pseudomonadati</taxon>
        <taxon>Pseudomonadota</taxon>
        <taxon>Alphaproteobacteria</taxon>
        <taxon>Hyphomicrobiales</taxon>
        <taxon>Beijerinckiaceae</taxon>
        <taxon>Methylocella</taxon>
    </lineage>
</organism>
<name>A0A2J7TKU3_METSI</name>
<evidence type="ECO:0000313" key="1">
    <source>
        <dbReference type="EMBL" id="PNG27390.1"/>
    </source>
</evidence>
<dbReference type="AlphaFoldDB" id="A0A2J7TKU3"/>
<protein>
    <submittedName>
        <fullName evidence="1">Uncharacterized protein</fullName>
    </submittedName>
</protein>
<reference evidence="1 2" key="1">
    <citation type="submission" date="2017-10" db="EMBL/GenBank/DDBJ databases">
        <title>Genome announcement of Methylocella silvestris TVC from permafrost.</title>
        <authorList>
            <person name="Wang J."/>
            <person name="Geng K."/>
            <person name="Ul-Haque F."/>
            <person name="Crombie A.T."/>
            <person name="Street L.E."/>
            <person name="Wookey P.A."/>
            <person name="Murrell J.C."/>
            <person name="Pratscher J."/>
        </authorList>
    </citation>
    <scope>NUCLEOTIDE SEQUENCE [LARGE SCALE GENOMIC DNA]</scope>
    <source>
        <strain evidence="1 2">TVC</strain>
    </source>
</reference>